<dbReference type="EC" id="2.1.1.176" evidence="8"/>
<dbReference type="InterPro" id="IPR049560">
    <property type="entry name" value="MeTrfase_RsmB-F_NOP2_cat"/>
</dbReference>
<feature type="domain" description="SAM-dependent MTase RsmB/NOP-type" evidence="7">
    <location>
        <begin position="241"/>
        <end position="544"/>
    </location>
</feature>
<keyword evidence="2 5" id="KW-0808">Transferase</keyword>
<dbReference type="PANTHER" id="PTHR22807:SF53">
    <property type="entry name" value="RIBOSOMAL RNA SMALL SUBUNIT METHYLTRANSFERASE B-RELATED"/>
    <property type="match status" value="1"/>
</dbReference>
<evidence type="ECO:0000259" key="7">
    <source>
        <dbReference type="PROSITE" id="PS51686"/>
    </source>
</evidence>
<dbReference type="SUPFAM" id="SSF48013">
    <property type="entry name" value="NusB-like"/>
    <property type="match status" value="1"/>
</dbReference>
<dbReference type="PROSITE" id="PS51686">
    <property type="entry name" value="SAM_MT_RSMB_NOP"/>
    <property type="match status" value="1"/>
</dbReference>
<dbReference type="InterPro" id="IPR006027">
    <property type="entry name" value="NusB_RsmB_TIM44"/>
</dbReference>
<evidence type="ECO:0000256" key="4">
    <source>
        <dbReference type="ARBA" id="ARBA00022884"/>
    </source>
</evidence>
<keyword evidence="1 5" id="KW-0489">Methyltransferase</keyword>
<dbReference type="PRINTS" id="PR02008">
    <property type="entry name" value="RCMTFAMILY"/>
</dbReference>
<dbReference type="EMBL" id="JAVDXX010000001">
    <property type="protein sequence ID" value="MDR7293333.1"/>
    <property type="molecule type" value="Genomic_DNA"/>
</dbReference>
<keyword evidence="9" id="KW-1185">Reference proteome</keyword>
<evidence type="ECO:0000313" key="9">
    <source>
        <dbReference type="Proteomes" id="UP001180715"/>
    </source>
</evidence>
<dbReference type="InterPro" id="IPR001678">
    <property type="entry name" value="MeTrfase_RsmB-F_NOP2_dom"/>
</dbReference>
<dbReference type="PANTHER" id="PTHR22807">
    <property type="entry name" value="NOP2 YEAST -RELATED NOL1/NOP2/FMU SUN DOMAIN-CONTAINING"/>
    <property type="match status" value="1"/>
</dbReference>
<feature type="binding site" evidence="5">
    <location>
        <position position="396"/>
    </location>
    <ligand>
        <name>S-adenosyl-L-methionine</name>
        <dbReference type="ChEBI" id="CHEBI:59789"/>
    </ligand>
</feature>
<dbReference type="Proteomes" id="UP001180715">
    <property type="component" value="Unassembled WGS sequence"/>
</dbReference>
<comment type="similarity">
    <text evidence="5">Belongs to the class I-like SAM-binding methyltransferase superfamily. RsmB/NOP family.</text>
</comment>
<dbReference type="InterPro" id="IPR029063">
    <property type="entry name" value="SAM-dependent_MTases_sf"/>
</dbReference>
<dbReference type="Gene3D" id="3.40.50.150">
    <property type="entry name" value="Vaccinia Virus protein VP39"/>
    <property type="match status" value="1"/>
</dbReference>
<sequence length="547" mass="59095">MSRDSRSNDRAPRSGRGDGNDRPRRGHQQNQGNRQGHGNRQGSANGSRRNAKGRERNRGGRQPRQFSAAAPSQRNRSADPARKVAFDVLQAVAVDNAYANLALPHHIRRARLDQRDAGFATELTYGSLRELASLDAVLSECSDRPLKNIDPPVLDVLRIGTYQLLHMRVPQHAAVDETVALARDCVGAGAGGFVNAVLRRVTERSREEWAETLEAAITDPMARLALRYSHPEWVVRALRSSLVVHGRSADELEALLEADNVAPEVHLAALPGIATEQELKRLKATPSTWVPEAYSVNSGGDPLRWPGVAEGHIRVQDHGSQLAARVLAEADVAGADAGRWLDMSAGPGGKAALLAAIAAQRGAHLTANEVQEHRSNLVKQALRAVEEKAWTSVTGDGRDIGKAQPNHYDRILLDAPCSGLGALRRRPESRWRKQPSDIPALTRLQGELLNSALDALRPGGVLAYVTCSPHPAETLAILEDAFHRRKDIELLDTGAVLDSVTLTGEGDATRPADPVVGTSTGSTAQLFPHSHGTDAMFMALITKKEQA</sequence>
<organism evidence="8 9">
    <name type="scientific">Pseudoglutamicibacter albus</name>
    <dbReference type="NCBI Taxonomy" id="98671"/>
    <lineage>
        <taxon>Bacteria</taxon>
        <taxon>Bacillati</taxon>
        <taxon>Actinomycetota</taxon>
        <taxon>Actinomycetes</taxon>
        <taxon>Micrococcales</taxon>
        <taxon>Micrococcaceae</taxon>
        <taxon>Pseudoglutamicibacter</taxon>
    </lineage>
</organism>
<protein>
    <submittedName>
        <fullName evidence="8">16S rRNA (Cytosine967-C5)-methyltransferase</fullName>
        <ecNumber evidence="8">2.1.1.176</ecNumber>
    </submittedName>
</protein>
<dbReference type="SUPFAM" id="SSF53335">
    <property type="entry name" value="S-adenosyl-L-methionine-dependent methyltransferases"/>
    <property type="match status" value="1"/>
</dbReference>
<name>A0ABU1YYM9_9MICC</name>
<evidence type="ECO:0000256" key="5">
    <source>
        <dbReference type="PROSITE-ProRule" id="PRU01023"/>
    </source>
</evidence>
<evidence type="ECO:0000256" key="2">
    <source>
        <dbReference type="ARBA" id="ARBA00022679"/>
    </source>
</evidence>
<evidence type="ECO:0000256" key="3">
    <source>
        <dbReference type="ARBA" id="ARBA00022691"/>
    </source>
</evidence>
<evidence type="ECO:0000256" key="6">
    <source>
        <dbReference type="SAM" id="MobiDB-lite"/>
    </source>
</evidence>
<feature type="compositionally biased region" description="Basic and acidic residues" evidence="6">
    <location>
        <begin position="1"/>
        <end position="23"/>
    </location>
</feature>
<feature type="binding site" evidence="5">
    <location>
        <begin position="344"/>
        <end position="350"/>
    </location>
    <ligand>
        <name>S-adenosyl-L-methionine</name>
        <dbReference type="ChEBI" id="CHEBI:59789"/>
    </ligand>
</feature>
<feature type="region of interest" description="Disordered" evidence="6">
    <location>
        <begin position="1"/>
        <end position="79"/>
    </location>
</feature>
<feature type="binding site" evidence="5">
    <location>
        <position position="369"/>
    </location>
    <ligand>
        <name>S-adenosyl-L-methionine</name>
        <dbReference type="ChEBI" id="CHEBI:59789"/>
    </ligand>
</feature>
<dbReference type="CDD" id="cd02440">
    <property type="entry name" value="AdoMet_MTases"/>
    <property type="match status" value="1"/>
</dbReference>
<feature type="compositionally biased region" description="Low complexity" evidence="6">
    <location>
        <begin position="28"/>
        <end position="42"/>
    </location>
</feature>
<proteinExistence type="inferred from homology"/>
<accession>A0ABU1YYM9</accession>
<dbReference type="InterPro" id="IPR023267">
    <property type="entry name" value="RCMT"/>
</dbReference>
<keyword evidence="4 5" id="KW-0694">RNA-binding</keyword>
<feature type="binding site" evidence="5">
    <location>
        <position position="414"/>
    </location>
    <ligand>
        <name>S-adenosyl-L-methionine</name>
        <dbReference type="ChEBI" id="CHEBI:59789"/>
    </ligand>
</feature>
<dbReference type="Pfam" id="PF01189">
    <property type="entry name" value="Methyltr_RsmB-F"/>
    <property type="match status" value="1"/>
</dbReference>
<evidence type="ECO:0000256" key="1">
    <source>
        <dbReference type="ARBA" id="ARBA00022603"/>
    </source>
</evidence>
<reference evidence="8" key="1">
    <citation type="submission" date="2023-07" db="EMBL/GenBank/DDBJ databases">
        <title>Sequencing the genomes of 1000 actinobacteria strains.</title>
        <authorList>
            <person name="Klenk H.-P."/>
        </authorList>
    </citation>
    <scope>NUCLEOTIDE SEQUENCE</scope>
    <source>
        <strain evidence="8">DSM 13068</strain>
    </source>
</reference>
<gene>
    <name evidence="8" type="ORF">J2S67_000601</name>
</gene>
<comment type="caution">
    <text evidence="8">The sequence shown here is derived from an EMBL/GenBank/DDBJ whole genome shotgun (WGS) entry which is preliminary data.</text>
</comment>
<dbReference type="GO" id="GO:0032259">
    <property type="term" value="P:methylation"/>
    <property type="evidence" value="ECO:0007669"/>
    <property type="project" value="UniProtKB-KW"/>
</dbReference>
<keyword evidence="3 5" id="KW-0949">S-adenosyl-L-methionine</keyword>
<dbReference type="Gene3D" id="1.10.940.10">
    <property type="entry name" value="NusB-like"/>
    <property type="match status" value="1"/>
</dbReference>
<evidence type="ECO:0000313" key="8">
    <source>
        <dbReference type="EMBL" id="MDR7293333.1"/>
    </source>
</evidence>
<dbReference type="RefSeq" id="WP_310246180.1">
    <property type="nucleotide sequence ID" value="NZ_JAVDXX010000001.1"/>
</dbReference>
<feature type="active site" description="Nucleophile" evidence="5">
    <location>
        <position position="467"/>
    </location>
</feature>
<dbReference type="Pfam" id="PF01029">
    <property type="entry name" value="NusB"/>
    <property type="match status" value="1"/>
</dbReference>
<dbReference type="GO" id="GO:0008168">
    <property type="term" value="F:methyltransferase activity"/>
    <property type="evidence" value="ECO:0007669"/>
    <property type="project" value="UniProtKB-KW"/>
</dbReference>
<dbReference type="InterPro" id="IPR035926">
    <property type="entry name" value="NusB-like_sf"/>
</dbReference>